<evidence type="ECO:0000313" key="2">
    <source>
        <dbReference type="Proteomes" id="UP000218282"/>
    </source>
</evidence>
<dbReference type="PANTHER" id="PTHR48100">
    <property type="entry name" value="BROAD-SPECIFICITY PHOSPHATASE YOR283W-RELATED"/>
    <property type="match status" value="1"/>
</dbReference>
<dbReference type="InterPro" id="IPR029033">
    <property type="entry name" value="His_PPase_superfam"/>
</dbReference>
<gene>
    <name evidence="1" type="ORF">RU86_GL000143</name>
</gene>
<dbReference type="GO" id="GO:0016791">
    <property type="term" value="F:phosphatase activity"/>
    <property type="evidence" value="ECO:0007669"/>
    <property type="project" value="TreeGrafter"/>
</dbReference>
<dbReference type="GO" id="GO:0005737">
    <property type="term" value="C:cytoplasm"/>
    <property type="evidence" value="ECO:0007669"/>
    <property type="project" value="TreeGrafter"/>
</dbReference>
<organism evidence="1 2">
    <name type="scientific">Pseudolactococcus piscium</name>
    <dbReference type="NCBI Taxonomy" id="1364"/>
    <lineage>
        <taxon>Bacteria</taxon>
        <taxon>Bacillati</taxon>
        <taxon>Bacillota</taxon>
        <taxon>Bacilli</taxon>
        <taxon>Lactobacillales</taxon>
        <taxon>Streptococcaceae</taxon>
        <taxon>Pseudolactococcus</taxon>
    </lineage>
</organism>
<dbReference type="SUPFAM" id="SSF53254">
    <property type="entry name" value="Phosphoglycerate mutase-like"/>
    <property type="match status" value="1"/>
</dbReference>
<dbReference type="CDD" id="cd07067">
    <property type="entry name" value="HP_PGM_like"/>
    <property type="match status" value="1"/>
</dbReference>
<sequence length="179" mass="20068">MQGSLNSELTSLGKSQATKLATKLASLNLDKIFSSTATRASQTANLIFDDQPIIHSDDLQEIAMGNWEGKTYTQIKTESPKEWFNFFKDPFSYTPSKGGESFDDLEKRLKKFIDHEQIKSMTGHIAIVSHRITLKMLISILQQDKALFNHIDLDPTSLSILTLANDASKIACLNDTTHY</sequence>
<dbReference type="InterPro" id="IPR013078">
    <property type="entry name" value="His_Pase_superF_clade-1"/>
</dbReference>
<reference evidence="1 2" key="1">
    <citation type="submission" date="2014-12" db="EMBL/GenBank/DDBJ databases">
        <title>Draft genome sequences of 10 type strains of Lactococcus.</title>
        <authorList>
            <person name="Sun Z."/>
            <person name="Zhong Z."/>
            <person name="Liu W."/>
            <person name="Zhang W."/>
            <person name="Zhang H."/>
        </authorList>
    </citation>
    <scope>NUCLEOTIDE SEQUENCE [LARGE SCALE GENOMIC DNA]</scope>
    <source>
        <strain evidence="1 2">DSM 6634</strain>
    </source>
</reference>
<keyword evidence="2" id="KW-1185">Reference proteome</keyword>
<comment type="caution">
    <text evidence="1">The sequence shown here is derived from an EMBL/GenBank/DDBJ whole genome shotgun (WGS) entry which is preliminary data.</text>
</comment>
<dbReference type="PANTHER" id="PTHR48100:SF1">
    <property type="entry name" value="HISTIDINE PHOSPHATASE FAMILY PROTEIN-RELATED"/>
    <property type="match status" value="1"/>
</dbReference>
<evidence type="ECO:0000313" key="1">
    <source>
        <dbReference type="EMBL" id="PCS08907.1"/>
    </source>
</evidence>
<dbReference type="Proteomes" id="UP000218282">
    <property type="component" value="Unassembled WGS sequence"/>
</dbReference>
<name>A0A2A5S5W5_9LACT</name>
<accession>A0A2A5S5W5</accession>
<dbReference type="Pfam" id="PF00300">
    <property type="entry name" value="His_Phos_1"/>
    <property type="match status" value="1"/>
</dbReference>
<proteinExistence type="predicted"/>
<protein>
    <submittedName>
        <fullName evidence="1">Phosphoglycerate mutase</fullName>
    </submittedName>
</protein>
<dbReference type="AlphaFoldDB" id="A0A2A5S5W5"/>
<dbReference type="EMBL" id="JXJW01000001">
    <property type="protein sequence ID" value="PCS08907.1"/>
    <property type="molecule type" value="Genomic_DNA"/>
</dbReference>
<dbReference type="Gene3D" id="3.40.50.1240">
    <property type="entry name" value="Phosphoglycerate mutase-like"/>
    <property type="match status" value="1"/>
</dbReference>
<dbReference type="InterPro" id="IPR050275">
    <property type="entry name" value="PGM_Phosphatase"/>
</dbReference>